<name>A0A9E1GLB0_9FIRM</name>
<evidence type="ECO:0000313" key="1">
    <source>
        <dbReference type="EMBL" id="MBS6622434.1"/>
    </source>
</evidence>
<comment type="caution">
    <text evidence="1">The sequence shown here is derived from an EMBL/GenBank/DDBJ whole genome shotgun (WGS) entry which is preliminary data.</text>
</comment>
<dbReference type="Proteomes" id="UP000811365">
    <property type="component" value="Unassembled WGS sequence"/>
</dbReference>
<accession>A0A9E1GLB0</accession>
<reference evidence="1" key="1">
    <citation type="submission" date="2021-02" db="EMBL/GenBank/DDBJ databases">
        <title>Infant gut strain persistence is associated with maternal origin, phylogeny, and functional potential including surface adhesion and iron acquisition.</title>
        <authorList>
            <person name="Lou Y.C."/>
        </authorList>
    </citation>
    <scope>NUCLEOTIDE SEQUENCE</scope>
    <source>
        <strain evidence="1">L2_039_000G1_dasL2_039_000G1_maxbin2.maxbin.077</strain>
    </source>
</reference>
<sequence>MIEDFYARPLYERSAIIHAETIKFNVNELLSGISFPNEELKSQVLINLYSFFIACNEEILHFSDDANTQTFLRLSKSISDEDNFSKIIKKESQYVSLWMNSLPDDILSPRCEDVPILCSVVSNDLASLLVISQSALFSCFQQYLRDLSCEDSSRYRQILNGILPSSQADYLSTPHTFSCSISSPNSPKSFSSTVKKKHVPNETAEGCGCLSVLLVIYLLIAFLGG</sequence>
<dbReference type="AlphaFoldDB" id="A0A9E1GLB0"/>
<protein>
    <submittedName>
        <fullName evidence="1">Uncharacterized protein</fullName>
    </submittedName>
</protein>
<evidence type="ECO:0000313" key="2">
    <source>
        <dbReference type="Proteomes" id="UP000811365"/>
    </source>
</evidence>
<dbReference type="EMBL" id="JAGZYH010000035">
    <property type="protein sequence ID" value="MBS6622434.1"/>
    <property type="molecule type" value="Genomic_DNA"/>
</dbReference>
<proteinExistence type="predicted"/>
<organism evidence="1 2">
    <name type="scientific">Faecalibacterium prausnitzii</name>
    <dbReference type="NCBI Taxonomy" id="853"/>
    <lineage>
        <taxon>Bacteria</taxon>
        <taxon>Bacillati</taxon>
        <taxon>Bacillota</taxon>
        <taxon>Clostridia</taxon>
        <taxon>Eubacteriales</taxon>
        <taxon>Oscillospiraceae</taxon>
        <taxon>Faecalibacterium</taxon>
    </lineage>
</organism>
<gene>
    <name evidence="1" type="ORF">KH315_09785</name>
</gene>